<keyword evidence="2" id="KW-1185">Reference proteome</keyword>
<name>A0A803QNK7_CANSA</name>
<evidence type="ECO:0000313" key="1">
    <source>
        <dbReference type="EnsemblPlants" id="cds.evm.model.10.383"/>
    </source>
</evidence>
<dbReference type="EnsemblPlants" id="evm.model.10.383">
    <property type="protein sequence ID" value="cds.evm.model.10.383"/>
    <property type="gene ID" value="evm.TU.10.383"/>
</dbReference>
<dbReference type="Gramene" id="evm.model.10.383">
    <property type="protein sequence ID" value="cds.evm.model.10.383"/>
    <property type="gene ID" value="evm.TU.10.383"/>
</dbReference>
<protein>
    <submittedName>
        <fullName evidence="1">Uncharacterized protein</fullName>
    </submittedName>
</protein>
<dbReference type="AlphaFoldDB" id="A0A803QNK7"/>
<accession>A0A803QNK7</accession>
<evidence type="ECO:0000313" key="2">
    <source>
        <dbReference type="Proteomes" id="UP000596661"/>
    </source>
</evidence>
<reference evidence="1" key="1">
    <citation type="submission" date="2021-03" db="UniProtKB">
        <authorList>
            <consortium name="EnsemblPlants"/>
        </authorList>
    </citation>
    <scope>IDENTIFICATION</scope>
</reference>
<dbReference type="Proteomes" id="UP000596661">
    <property type="component" value="Unassembled WGS sequence"/>
</dbReference>
<sequence>MVRTESRRRSNINGRGRVRARKIPLKTAIRMPEWTARGSITLEEKVTKSDEAEDRLGFWLVSRPSLIGLGRPGMVAASSSRRWFVRRRWFVVLEKKEETANFFL</sequence>
<organism evidence="1 2">
    <name type="scientific">Cannabis sativa</name>
    <name type="common">Hemp</name>
    <name type="synonym">Marijuana</name>
    <dbReference type="NCBI Taxonomy" id="3483"/>
    <lineage>
        <taxon>Eukaryota</taxon>
        <taxon>Viridiplantae</taxon>
        <taxon>Streptophyta</taxon>
        <taxon>Embryophyta</taxon>
        <taxon>Tracheophyta</taxon>
        <taxon>Spermatophyta</taxon>
        <taxon>Magnoliopsida</taxon>
        <taxon>eudicotyledons</taxon>
        <taxon>Gunneridae</taxon>
        <taxon>Pentapetalae</taxon>
        <taxon>rosids</taxon>
        <taxon>fabids</taxon>
        <taxon>Rosales</taxon>
        <taxon>Cannabaceae</taxon>
        <taxon>Cannabis</taxon>
    </lineage>
</organism>
<dbReference type="EMBL" id="UZAU01000797">
    <property type="status" value="NOT_ANNOTATED_CDS"/>
    <property type="molecule type" value="Genomic_DNA"/>
</dbReference>
<proteinExistence type="predicted"/>